<keyword evidence="1 3" id="KW-0853">WD repeat</keyword>
<dbReference type="EMBL" id="JAHRIO010062231">
    <property type="protein sequence ID" value="MEQ2179211.1"/>
    <property type="molecule type" value="Genomic_DNA"/>
</dbReference>
<dbReference type="SUPFAM" id="SSF50978">
    <property type="entry name" value="WD40 repeat-like"/>
    <property type="match status" value="1"/>
</dbReference>
<dbReference type="InterPro" id="IPR019775">
    <property type="entry name" value="WD40_repeat_CS"/>
</dbReference>
<organism evidence="4 5">
    <name type="scientific">Goodea atripinnis</name>
    <dbReference type="NCBI Taxonomy" id="208336"/>
    <lineage>
        <taxon>Eukaryota</taxon>
        <taxon>Metazoa</taxon>
        <taxon>Chordata</taxon>
        <taxon>Craniata</taxon>
        <taxon>Vertebrata</taxon>
        <taxon>Euteleostomi</taxon>
        <taxon>Actinopterygii</taxon>
        <taxon>Neopterygii</taxon>
        <taxon>Teleostei</taxon>
        <taxon>Neoteleostei</taxon>
        <taxon>Acanthomorphata</taxon>
        <taxon>Ovalentaria</taxon>
        <taxon>Atherinomorphae</taxon>
        <taxon>Cyprinodontiformes</taxon>
        <taxon>Goodeidae</taxon>
        <taxon>Goodea</taxon>
    </lineage>
</organism>
<comment type="caution">
    <text evidence="4">The sequence shown here is derived from an EMBL/GenBank/DDBJ whole genome shotgun (WGS) entry which is preliminary data.</text>
</comment>
<dbReference type="InterPro" id="IPR042234">
    <property type="entry name" value="WDFY1/WDFY2"/>
</dbReference>
<dbReference type="InterPro" id="IPR036322">
    <property type="entry name" value="WD40_repeat_dom_sf"/>
</dbReference>
<dbReference type="Proteomes" id="UP001476798">
    <property type="component" value="Unassembled WGS sequence"/>
</dbReference>
<gene>
    <name evidence="4" type="ORF">GOODEAATRI_022261</name>
</gene>
<dbReference type="Gene3D" id="2.130.10.10">
    <property type="entry name" value="YVTN repeat-like/Quinoprotein amine dehydrogenase"/>
    <property type="match status" value="1"/>
</dbReference>
<dbReference type="InterPro" id="IPR001680">
    <property type="entry name" value="WD40_rpt"/>
</dbReference>
<dbReference type="PANTHER" id="PTHR46189">
    <property type="entry name" value="LD41958P"/>
    <property type="match status" value="1"/>
</dbReference>
<dbReference type="PROSITE" id="PS50082">
    <property type="entry name" value="WD_REPEATS_2"/>
    <property type="match status" value="1"/>
</dbReference>
<name>A0ABV0P6Y7_9TELE</name>
<proteinExistence type="predicted"/>
<reference evidence="4 5" key="1">
    <citation type="submission" date="2021-06" db="EMBL/GenBank/DDBJ databases">
        <authorList>
            <person name="Palmer J.M."/>
        </authorList>
    </citation>
    <scope>NUCLEOTIDE SEQUENCE [LARGE SCALE GENOMIC DNA]</scope>
    <source>
        <strain evidence="4 5">GA_2019</strain>
        <tissue evidence="4">Muscle</tissue>
    </source>
</reference>
<evidence type="ECO:0000256" key="2">
    <source>
        <dbReference type="ARBA" id="ARBA00022737"/>
    </source>
</evidence>
<evidence type="ECO:0000256" key="1">
    <source>
        <dbReference type="ARBA" id="ARBA00022574"/>
    </source>
</evidence>
<evidence type="ECO:0000256" key="3">
    <source>
        <dbReference type="PROSITE-ProRule" id="PRU00221"/>
    </source>
</evidence>
<protein>
    <submittedName>
        <fullName evidence="4">Uncharacterized protein</fullName>
    </submittedName>
</protein>
<evidence type="ECO:0000313" key="4">
    <source>
        <dbReference type="EMBL" id="MEQ2179211.1"/>
    </source>
</evidence>
<dbReference type="PANTHER" id="PTHR46189:SF2">
    <property type="entry name" value="WD REPEAT AND FYVE DOMAIN-CONTAINING PROTEIN 1"/>
    <property type="match status" value="1"/>
</dbReference>
<keyword evidence="5" id="KW-1185">Reference proteome</keyword>
<accession>A0ABV0P6Y7</accession>
<dbReference type="InterPro" id="IPR015943">
    <property type="entry name" value="WD40/YVTN_repeat-like_dom_sf"/>
</dbReference>
<dbReference type="PROSITE" id="PS50294">
    <property type="entry name" value="WD_REPEATS_REGION"/>
    <property type="match status" value="1"/>
</dbReference>
<keyword evidence="2" id="KW-0677">Repeat</keyword>
<sequence length="159" mass="17177">MLGRHYFTSWASCLQYDHETQHAFVGDYSGQITLLKLEKQTYSIITTLKGHEGKNTGFSGGNSLGTKTSTPVHLDLAAVLFSCSSSCSVTISALQFGMLSLVLHLPCCPCIATGSTGSIGVLWWDPAQRLLFSGASDHSIIMWDIGGRKGRTLLLQGHQ</sequence>
<dbReference type="PROSITE" id="PS00678">
    <property type="entry name" value="WD_REPEATS_1"/>
    <property type="match status" value="1"/>
</dbReference>
<feature type="repeat" description="WD" evidence="3">
    <location>
        <begin position="112"/>
        <end position="145"/>
    </location>
</feature>
<evidence type="ECO:0000313" key="5">
    <source>
        <dbReference type="Proteomes" id="UP001476798"/>
    </source>
</evidence>